<dbReference type="InterPro" id="IPR014729">
    <property type="entry name" value="Rossmann-like_a/b/a_fold"/>
</dbReference>
<dbReference type="PANTHER" id="PTHR46268:SF6">
    <property type="entry name" value="UNIVERSAL STRESS PROTEIN UP12"/>
    <property type="match status" value="1"/>
</dbReference>
<dbReference type="CDD" id="cd00293">
    <property type="entry name" value="USP-like"/>
    <property type="match status" value="1"/>
</dbReference>
<dbReference type="PRINTS" id="PR01438">
    <property type="entry name" value="UNVRSLSTRESS"/>
</dbReference>
<dbReference type="InterPro" id="IPR006015">
    <property type="entry name" value="Universal_stress_UspA"/>
</dbReference>
<evidence type="ECO:0000313" key="3">
    <source>
        <dbReference type="EMBL" id="AVR45437.1"/>
    </source>
</evidence>
<reference evidence="4" key="1">
    <citation type="submission" date="2018-03" db="EMBL/GenBank/DDBJ databases">
        <title>Gramella fulva sp. nov., isolated from a dry surface of tidal flat.</title>
        <authorList>
            <person name="Hwang S.H."/>
            <person name="Hwang W.M."/>
            <person name="Kang K."/>
            <person name="Ahn T.-Y."/>
        </authorList>
    </citation>
    <scope>NUCLEOTIDE SEQUENCE [LARGE SCALE GENOMIC DNA]</scope>
    <source>
        <strain evidence="4">SH35</strain>
    </source>
</reference>
<feature type="domain" description="UspA" evidence="2">
    <location>
        <begin position="1"/>
        <end position="147"/>
    </location>
</feature>
<dbReference type="EMBL" id="CP028136">
    <property type="protein sequence ID" value="AVR45437.1"/>
    <property type="molecule type" value="Genomic_DNA"/>
</dbReference>
<organism evidence="3 4">
    <name type="scientific">Christiangramia fulva</name>
    <dbReference type="NCBI Taxonomy" id="2126553"/>
    <lineage>
        <taxon>Bacteria</taxon>
        <taxon>Pseudomonadati</taxon>
        <taxon>Bacteroidota</taxon>
        <taxon>Flavobacteriia</taxon>
        <taxon>Flavobacteriales</taxon>
        <taxon>Flavobacteriaceae</taxon>
        <taxon>Christiangramia</taxon>
    </lineage>
</organism>
<keyword evidence="4" id="KW-1185">Reference proteome</keyword>
<dbReference type="InterPro" id="IPR006016">
    <property type="entry name" value="UspA"/>
</dbReference>
<comment type="similarity">
    <text evidence="1">Belongs to the universal stress protein A family.</text>
</comment>
<evidence type="ECO:0000259" key="2">
    <source>
        <dbReference type="Pfam" id="PF00582"/>
    </source>
</evidence>
<name>A0A2R3Z580_9FLAO</name>
<evidence type="ECO:0000313" key="4">
    <source>
        <dbReference type="Proteomes" id="UP000241507"/>
    </source>
</evidence>
<dbReference type="KEGG" id="grs:C7S20_09230"/>
<dbReference type="Gene3D" id="3.40.50.620">
    <property type="entry name" value="HUPs"/>
    <property type="match status" value="2"/>
</dbReference>
<dbReference type="AlphaFoldDB" id="A0A2R3Z580"/>
<gene>
    <name evidence="3" type="ORF">C7S20_09230</name>
</gene>
<dbReference type="Pfam" id="PF00582">
    <property type="entry name" value="Usp"/>
    <property type="match status" value="1"/>
</dbReference>
<dbReference type="RefSeq" id="WP_107012215.1">
    <property type="nucleotide sequence ID" value="NZ_CP028136.1"/>
</dbReference>
<sequence>MKKILFATDFSEEAYCALYYASRLFAKENCKFYISHFYGDELRISAYGIVNEMEHKKTPVLAQKSLDACNETKHRIKRDINLDNHEYEIISSRYKMASEIPLIVGEKKIDLIVMGTKGHRGLLANWEKSHTSELIEKAVTCPILVIPKEINYTAPQHIAVASDLTKAFTDAQVKLLRELSENFNSKITLINVGFKRFLEPRQKANFANLQELLPNTDIKIKHVLTDHEISRAISDYVKSNSINLLAMVYNKHSFTEKLFREPVVKNIDIHLGFPFLVLPEK</sequence>
<dbReference type="OrthoDB" id="9788959at2"/>
<proteinExistence type="inferred from homology"/>
<dbReference type="Proteomes" id="UP000241507">
    <property type="component" value="Chromosome"/>
</dbReference>
<accession>A0A2R3Z580</accession>
<dbReference type="SUPFAM" id="SSF52402">
    <property type="entry name" value="Adenine nucleotide alpha hydrolases-like"/>
    <property type="match status" value="2"/>
</dbReference>
<evidence type="ECO:0000256" key="1">
    <source>
        <dbReference type="ARBA" id="ARBA00008791"/>
    </source>
</evidence>
<dbReference type="PANTHER" id="PTHR46268">
    <property type="entry name" value="STRESS RESPONSE PROTEIN NHAX"/>
    <property type="match status" value="1"/>
</dbReference>
<protein>
    <recommendedName>
        <fullName evidence="2">UspA domain-containing protein</fullName>
    </recommendedName>
</protein>